<proteinExistence type="predicted"/>
<organism evidence="3 4">
    <name type="scientific">Zasmidium cellare ATCC 36951</name>
    <dbReference type="NCBI Taxonomy" id="1080233"/>
    <lineage>
        <taxon>Eukaryota</taxon>
        <taxon>Fungi</taxon>
        <taxon>Dikarya</taxon>
        <taxon>Ascomycota</taxon>
        <taxon>Pezizomycotina</taxon>
        <taxon>Dothideomycetes</taxon>
        <taxon>Dothideomycetidae</taxon>
        <taxon>Mycosphaerellales</taxon>
        <taxon>Mycosphaerellaceae</taxon>
        <taxon>Zasmidium</taxon>
    </lineage>
</organism>
<feature type="signal peptide" evidence="1">
    <location>
        <begin position="1"/>
        <end position="19"/>
    </location>
</feature>
<evidence type="ECO:0000313" key="4">
    <source>
        <dbReference type="Proteomes" id="UP000799537"/>
    </source>
</evidence>
<dbReference type="EMBL" id="ML993591">
    <property type="protein sequence ID" value="KAF2168012.1"/>
    <property type="molecule type" value="Genomic_DNA"/>
</dbReference>
<gene>
    <name evidence="3" type="ORF">M409DRAFT_21459</name>
</gene>
<dbReference type="Proteomes" id="UP000799537">
    <property type="component" value="Unassembled WGS sequence"/>
</dbReference>
<evidence type="ECO:0000313" key="3">
    <source>
        <dbReference type="EMBL" id="KAF2168012.1"/>
    </source>
</evidence>
<dbReference type="GeneID" id="54559140"/>
<sequence>MSSTSLLAAWALLFTHVVATVVELDLVFPRNDTYAPIPPFPVVFAVQNPSLAITLDALVSWSVNEYGTLGSQSAHAYEHSINLQWVNGSAPSSPYLATAYIPTIKGIEGIWTFSWTLSSANCCENTTSQACFQNQDSELVFTTNNTAPAPDLVMTEACSVNQGFAFNVTGVEQLSFSQTGLQPSCAVLGASPTREPCAATMDPNAASSISSALSFSACTATSVSCTAEPSSKSRGSPSYMILTAWPLVAMGVILLSAI</sequence>
<evidence type="ECO:0000259" key="2">
    <source>
        <dbReference type="Pfam" id="PF23584"/>
    </source>
</evidence>
<dbReference type="RefSeq" id="XP_033668901.1">
    <property type="nucleotide sequence ID" value="XM_033805868.1"/>
</dbReference>
<dbReference type="Pfam" id="PF23584">
    <property type="entry name" value="DUF7136"/>
    <property type="match status" value="1"/>
</dbReference>
<accession>A0A6A6CQB2</accession>
<evidence type="ECO:0000256" key="1">
    <source>
        <dbReference type="SAM" id="SignalP"/>
    </source>
</evidence>
<feature type="domain" description="DUF7136" evidence="2">
    <location>
        <begin position="20"/>
        <end position="224"/>
    </location>
</feature>
<feature type="chain" id="PRO_5025566301" description="DUF7136 domain-containing protein" evidence="1">
    <location>
        <begin position="20"/>
        <end position="258"/>
    </location>
</feature>
<keyword evidence="4" id="KW-1185">Reference proteome</keyword>
<keyword evidence="1" id="KW-0732">Signal</keyword>
<dbReference type="AlphaFoldDB" id="A0A6A6CQB2"/>
<reference evidence="3" key="1">
    <citation type="journal article" date="2020" name="Stud. Mycol.">
        <title>101 Dothideomycetes genomes: a test case for predicting lifestyles and emergence of pathogens.</title>
        <authorList>
            <person name="Haridas S."/>
            <person name="Albert R."/>
            <person name="Binder M."/>
            <person name="Bloem J."/>
            <person name="Labutti K."/>
            <person name="Salamov A."/>
            <person name="Andreopoulos B."/>
            <person name="Baker S."/>
            <person name="Barry K."/>
            <person name="Bills G."/>
            <person name="Bluhm B."/>
            <person name="Cannon C."/>
            <person name="Castanera R."/>
            <person name="Culley D."/>
            <person name="Daum C."/>
            <person name="Ezra D."/>
            <person name="Gonzalez J."/>
            <person name="Henrissat B."/>
            <person name="Kuo A."/>
            <person name="Liang C."/>
            <person name="Lipzen A."/>
            <person name="Lutzoni F."/>
            <person name="Magnuson J."/>
            <person name="Mondo S."/>
            <person name="Nolan M."/>
            <person name="Ohm R."/>
            <person name="Pangilinan J."/>
            <person name="Park H.-J."/>
            <person name="Ramirez L."/>
            <person name="Alfaro M."/>
            <person name="Sun H."/>
            <person name="Tritt A."/>
            <person name="Yoshinaga Y."/>
            <person name="Zwiers L.-H."/>
            <person name="Turgeon B."/>
            <person name="Goodwin S."/>
            <person name="Spatafora J."/>
            <person name="Crous P."/>
            <person name="Grigoriev I."/>
        </authorList>
    </citation>
    <scope>NUCLEOTIDE SEQUENCE</scope>
    <source>
        <strain evidence="3">ATCC 36951</strain>
    </source>
</reference>
<protein>
    <recommendedName>
        <fullName evidence="2">DUF7136 domain-containing protein</fullName>
    </recommendedName>
</protein>
<dbReference type="InterPro" id="IPR055560">
    <property type="entry name" value="DUF7136"/>
</dbReference>
<name>A0A6A6CQB2_ZASCE</name>
<dbReference type="OrthoDB" id="4490227at2759"/>